<gene>
    <name evidence="1" type="ORF">PXEA_LOCUS3134</name>
</gene>
<comment type="caution">
    <text evidence="1">The sequence shown here is derived from an EMBL/GenBank/DDBJ whole genome shotgun (WGS) entry which is preliminary data.</text>
</comment>
<keyword evidence="2" id="KW-1185">Reference proteome</keyword>
<evidence type="ECO:0000313" key="2">
    <source>
        <dbReference type="Proteomes" id="UP000784294"/>
    </source>
</evidence>
<evidence type="ECO:0000313" key="1">
    <source>
        <dbReference type="EMBL" id="VEL09694.1"/>
    </source>
</evidence>
<dbReference type="AlphaFoldDB" id="A0A3S5CHX2"/>
<organism evidence="1 2">
    <name type="scientific">Protopolystoma xenopodis</name>
    <dbReference type="NCBI Taxonomy" id="117903"/>
    <lineage>
        <taxon>Eukaryota</taxon>
        <taxon>Metazoa</taxon>
        <taxon>Spiralia</taxon>
        <taxon>Lophotrochozoa</taxon>
        <taxon>Platyhelminthes</taxon>
        <taxon>Monogenea</taxon>
        <taxon>Polyopisthocotylea</taxon>
        <taxon>Polystomatidea</taxon>
        <taxon>Polystomatidae</taxon>
        <taxon>Protopolystoma</taxon>
    </lineage>
</organism>
<reference evidence="1" key="1">
    <citation type="submission" date="2018-11" db="EMBL/GenBank/DDBJ databases">
        <authorList>
            <consortium name="Pathogen Informatics"/>
        </authorList>
    </citation>
    <scope>NUCLEOTIDE SEQUENCE</scope>
</reference>
<dbReference type="EMBL" id="CAAALY010006989">
    <property type="protein sequence ID" value="VEL09694.1"/>
    <property type="molecule type" value="Genomic_DNA"/>
</dbReference>
<proteinExistence type="predicted"/>
<protein>
    <submittedName>
        <fullName evidence="1">Uncharacterized protein</fullName>
    </submittedName>
</protein>
<name>A0A3S5CHX2_9PLAT</name>
<dbReference type="Proteomes" id="UP000784294">
    <property type="component" value="Unassembled WGS sequence"/>
</dbReference>
<sequence>MARLTDDAGETSGNIVCRGLAHILAYLSHQDFRARQLHALHPPRPPDAHLSRACLSCLPSSTAITPPIDTVSHVSICHSIDISSNGASISSEPTTFSSSLQHVNVEKLETKLLNDESSASTERKEQSSFRGKEIKEMRTFAAVDDRAGLSDLGGLNVQVSTSDMVPSLIPVPVTCQNPPFFSTIPPTSRHSFSQSRLTLGRYSGTDARNHFANRKLGTTTADAVIDAYAPPFDTDATSSCRQVVASLSIADPGLPKEIRKAQKFLDRQNVSLLSLESSSNPSIPLYMPVGTNDEGFIASESAQIAGINSSNSLPAQQASSLSMPRTANTTTCWIHTCDQITQPFVLSPRRETFLGMETLPRSVATTPVCARTESLG</sequence>
<accession>A0A3S5CHX2</accession>